<dbReference type="AlphaFoldDB" id="B0DWK4"/>
<dbReference type="GeneID" id="6083920"/>
<sequence>MYLHCPFSKFGQIRNVWLSEPLSIFLRQRAVEASLCFWKLNSICKKHRLENCFFNEPPRKMVTIIFAGNSSDQISAKNLIKMLTVHYLDFDEPHYRCGS</sequence>
<dbReference type="RefSeq" id="XP_001888325.1">
    <property type="nucleotide sequence ID" value="XM_001888290.1"/>
</dbReference>
<dbReference type="InParanoid" id="B0DWK4"/>
<protein>
    <submittedName>
        <fullName evidence="1">Predicted protein</fullName>
    </submittedName>
</protein>
<reference evidence="1 2" key="1">
    <citation type="journal article" date="2008" name="Nature">
        <title>The genome of Laccaria bicolor provides insights into mycorrhizal symbiosis.</title>
        <authorList>
            <person name="Martin F."/>
            <person name="Aerts A."/>
            <person name="Ahren D."/>
            <person name="Brun A."/>
            <person name="Danchin E.G.J."/>
            <person name="Duchaussoy F."/>
            <person name="Gibon J."/>
            <person name="Kohler A."/>
            <person name="Lindquist E."/>
            <person name="Pereda V."/>
            <person name="Salamov A."/>
            <person name="Shapiro H.J."/>
            <person name="Wuyts J."/>
            <person name="Blaudez D."/>
            <person name="Buee M."/>
            <person name="Brokstein P."/>
            <person name="Canbaeck B."/>
            <person name="Cohen D."/>
            <person name="Courty P.E."/>
            <person name="Coutinho P.M."/>
            <person name="Delaruelle C."/>
            <person name="Detter J.C."/>
            <person name="Deveau A."/>
            <person name="DiFazio S."/>
            <person name="Duplessis S."/>
            <person name="Fraissinet-Tachet L."/>
            <person name="Lucic E."/>
            <person name="Frey-Klett P."/>
            <person name="Fourrey C."/>
            <person name="Feussner I."/>
            <person name="Gay G."/>
            <person name="Grimwood J."/>
            <person name="Hoegger P.J."/>
            <person name="Jain P."/>
            <person name="Kilaru S."/>
            <person name="Labbe J."/>
            <person name="Lin Y.C."/>
            <person name="Legue V."/>
            <person name="Le Tacon F."/>
            <person name="Marmeisse R."/>
            <person name="Melayah D."/>
            <person name="Montanini B."/>
            <person name="Muratet M."/>
            <person name="Nehls U."/>
            <person name="Niculita-Hirzel H."/>
            <person name="Oudot-Le Secq M.P."/>
            <person name="Peter M."/>
            <person name="Quesneville H."/>
            <person name="Rajashekar B."/>
            <person name="Reich M."/>
            <person name="Rouhier N."/>
            <person name="Schmutz J."/>
            <person name="Yin T."/>
            <person name="Chalot M."/>
            <person name="Henrissat B."/>
            <person name="Kuees U."/>
            <person name="Lucas S."/>
            <person name="Van de Peer Y."/>
            <person name="Podila G.K."/>
            <person name="Polle A."/>
            <person name="Pukkila P.J."/>
            <person name="Richardson P.M."/>
            <person name="Rouze P."/>
            <person name="Sanders I.R."/>
            <person name="Stajich J.E."/>
            <person name="Tunlid A."/>
            <person name="Tuskan G."/>
            <person name="Grigoriev I.V."/>
        </authorList>
    </citation>
    <scope>NUCLEOTIDE SEQUENCE [LARGE SCALE GENOMIC DNA]</scope>
    <source>
        <strain evidence="2">S238N-H82 / ATCC MYA-4686</strain>
    </source>
</reference>
<dbReference type="KEGG" id="lbc:LACBIDRAFT_312660"/>
<evidence type="ECO:0000313" key="1">
    <source>
        <dbReference type="EMBL" id="EDR01106.1"/>
    </source>
</evidence>
<dbReference type="HOGENOM" id="CLU_2320809_0_0_1"/>
<dbReference type="Proteomes" id="UP000001194">
    <property type="component" value="Unassembled WGS sequence"/>
</dbReference>
<organism evidence="2">
    <name type="scientific">Laccaria bicolor (strain S238N-H82 / ATCC MYA-4686)</name>
    <name type="common">Bicoloured deceiver</name>
    <name type="synonym">Laccaria laccata var. bicolor</name>
    <dbReference type="NCBI Taxonomy" id="486041"/>
    <lineage>
        <taxon>Eukaryota</taxon>
        <taxon>Fungi</taxon>
        <taxon>Dikarya</taxon>
        <taxon>Basidiomycota</taxon>
        <taxon>Agaricomycotina</taxon>
        <taxon>Agaricomycetes</taxon>
        <taxon>Agaricomycetidae</taxon>
        <taxon>Agaricales</taxon>
        <taxon>Agaricineae</taxon>
        <taxon>Hydnangiaceae</taxon>
        <taxon>Laccaria</taxon>
    </lineage>
</organism>
<dbReference type="EMBL" id="DS547143">
    <property type="protein sequence ID" value="EDR01106.1"/>
    <property type="molecule type" value="Genomic_DNA"/>
</dbReference>
<gene>
    <name evidence="1" type="ORF">LACBIDRAFT_312660</name>
</gene>
<proteinExistence type="predicted"/>
<name>B0DWK4_LACBS</name>
<accession>B0DWK4</accession>
<keyword evidence="2" id="KW-1185">Reference proteome</keyword>
<evidence type="ECO:0000313" key="2">
    <source>
        <dbReference type="Proteomes" id="UP000001194"/>
    </source>
</evidence>